<accession>A0A7K1ULY5</accession>
<dbReference type="Gene3D" id="3.40.1350.10">
    <property type="match status" value="1"/>
</dbReference>
<comment type="caution">
    <text evidence="3">The sequence shown here is derived from an EMBL/GenBank/DDBJ whole genome shotgun (WGS) entry which is preliminary data.</text>
</comment>
<sequence length="123" mass="14039">MRAKDRTGVLGEDRAAEYLQAKGHRILQRRWRTRTGELDLITMDGAQLVAVEVKTRRGLGYGHPLEHIDEAKLRRIQRLLSEYAAAHRMWSVPRRIDAVAVVLKATPGSVELRVQIDHLQDLP</sequence>
<dbReference type="CDD" id="cd20736">
    <property type="entry name" value="PoNe_Nuclease"/>
    <property type="match status" value="1"/>
</dbReference>
<dbReference type="HAMAP" id="MF_00048">
    <property type="entry name" value="UPF0102"/>
    <property type="match status" value="1"/>
</dbReference>
<dbReference type="PANTHER" id="PTHR34039">
    <property type="entry name" value="UPF0102 PROTEIN YRAN"/>
    <property type="match status" value="1"/>
</dbReference>
<dbReference type="EMBL" id="WRPM01000099">
    <property type="protein sequence ID" value="MVT27477.1"/>
    <property type="molecule type" value="Genomic_DNA"/>
</dbReference>
<evidence type="ECO:0000313" key="3">
    <source>
        <dbReference type="EMBL" id="MVT27477.1"/>
    </source>
</evidence>
<reference evidence="3 4" key="1">
    <citation type="submission" date="2019-12" db="EMBL/GenBank/DDBJ databases">
        <title>Nesterenkonia muleiensis sp. nov., a novel actinobacterium isolated from sap of Populus euphratica.</title>
        <authorList>
            <person name="Wang R."/>
        </authorList>
    </citation>
    <scope>NUCLEOTIDE SEQUENCE [LARGE SCALE GENOMIC DNA]</scope>
    <source>
        <strain evidence="3 4">F10</strain>
    </source>
</reference>
<dbReference type="InterPro" id="IPR003509">
    <property type="entry name" value="UPF0102_YraN-like"/>
</dbReference>
<dbReference type="InterPro" id="IPR011335">
    <property type="entry name" value="Restrct_endonuc-II-like"/>
</dbReference>
<dbReference type="SUPFAM" id="SSF52980">
    <property type="entry name" value="Restriction endonuclease-like"/>
    <property type="match status" value="1"/>
</dbReference>
<proteinExistence type="inferred from homology"/>
<dbReference type="RefSeq" id="WP_157325457.1">
    <property type="nucleotide sequence ID" value="NZ_BMFX01000012.1"/>
</dbReference>
<evidence type="ECO:0000313" key="4">
    <source>
        <dbReference type="Proteomes" id="UP000460157"/>
    </source>
</evidence>
<comment type="similarity">
    <text evidence="1 2">Belongs to the UPF0102 family.</text>
</comment>
<name>A0A7K1ULY5_9MICC</name>
<organism evidence="3 4">
    <name type="scientific">Nesterenkonia alkaliphila</name>
    <dbReference type="NCBI Taxonomy" id="1463631"/>
    <lineage>
        <taxon>Bacteria</taxon>
        <taxon>Bacillati</taxon>
        <taxon>Actinomycetota</taxon>
        <taxon>Actinomycetes</taxon>
        <taxon>Micrococcales</taxon>
        <taxon>Micrococcaceae</taxon>
        <taxon>Nesterenkonia</taxon>
    </lineage>
</organism>
<evidence type="ECO:0000256" key="2">
    <source>
        <dbReference type="HAMAP-Rule" id="MF_00048"/>
    </source>
</evidence>
<dbReference type="AlphaFoldDB" id="A0A7K1ULY5"/>
<evidence type="ECO:0000256" key="1">
    <source>
        <dbReference type="ARBA" id="ARBA00006738"/>
    </source>
</evidence>
<keyword evidence="4" id="KW-1185">Reference proteome</keyword>
<dbReference type="GO" id="GO:0003676">
    <property type="term" value="F:nucleic acid binding"/>
    <property type="evidence" value="ECO:0007669"/>
    <property type="project" value="InterPro"/>
</dbReference>
<dbReference type="NCBIfam" id="NF009154">
    <property type="entry name" value="PRK12497.3-3"/>
    <property type="match status" value="1"/>
</dbReference>
<dbReference type="OrthoDB" id="9794876at2"/>
<dbReference type="PANTHER" id="PTHR34039:SF1">
    <property type="entry name" value="UPF0102 PROTEIN YRAN"/>
    <property type="match status" value="1"/>
</dbReference>
<dbReference type="Pfam" id="PF02021">
    <property type="entry name" value="UPF0102"/>
    <property type="match status" value="1"/>
</dbReference>
<dbReference type="Proteomes" id="UP000460157">
    <property type="component" value="Unassembled WGS sequence"/>
</dbReference>
<dbReference type="InterPro" id="IPR011856">
    <property type="entry name" value="tRNA_endonuc-like_dom_sf"/>
</dbReference>
<protein>
    <recommendedName>
        <fullName evidence="2">UPF0102 protein GNZ21_14145</fullName>
    </recommendedName>
</protein>
<gene>
    <name evidence="3" type="ORF">GNZ21_14145</name>
</gene>